<dbReference type="Proteomes" id="UP000449193">
    <property type="component" value="Unassembled WGS sequence"/>
</dbReference>
<organism evidence="1 2">
    <name type="scientific">Ruthenibacterium lactatiformans</name>
    <dbReference type="NCBI Taxonomy" id="1550024"/>
    <lineage>
        <taxon>Bacteria</taxon>
        <taxon>Bacillati</taxon>
        <taxon>Bacillota</taxon>
        <taxon>Clostridia</taxon>
        <taxon>Eubacteriales</taxon>
        <taxon>Oscillospiraceae</taxon>
        <taxon>Ruthenibacterium</taxon>
    </lineage>
</organism>
<evidence type="ECO:0000313" key="1">
    <source>
        <dbReference type="EMBL" id="MTS52845.1"/>
    </source>
</evidence>
<comment type="caution">
    <text evidence="1">The sequence shown here is derived from an EMBL/GenBank/DDBJ whole genome shotgun (WGS) entry which is preliminary data.</text>
</comment>
<dbReference type="RefSeq" id="WP_155201654.1">
    <property type="nucleotide sequence ID" value="NZ_WMZL01000022.1"/>
</dbReference>
<name>A0A6I3QAR2_9FIRM</name>
<gene>
    <name evidence="1" type="ORF">GMD52_15070</name>
</gene>
<proteinExistence type="predicted"/>
<accession>A0A6I3QAR2</accession>
<evidence type="ECO:0000313" key="2">
    <source>
        <dbReference type="Proteomes" id="UP000449193"/>
    </source>
</evidence>
<dbReference type="AlphaFoldDB" id="A0A6I3QAR2"/>
<sequence length="102" mass="11843">MKTGLTKRQKTTAIYFDEYGDLIEVQTHNTELKKRLSKFAAMYPDHCRQTDDDEQGGLTFEIKKGRLSFRLTAPYSAERRKIYSKNAKEKGMKGSAEHQENH</sequence>
<reference evidence="1 2" key="1">
    <citation type="journal article" date="2019" name="Nat. Med.">
        <title>A library of human gut bacterial isolates paired with longitudinal multiomics data enables mechanistic microbiome research.</title>
        <authorList>
            <person name="Poyet M."/>
            <person name="Groussin M."/>
            <person name="Gibbons S.M."/>
            <person name="Avila-Pacheco J."/>
            <person name="Jiang X."/>
            <person name="Kearney S.M."/>
            <person name="Perrotta A.R."/>
            <person name="Berdy B."/>
            <person name="Zhao S."/>
            <person name="Lieberman T.D."/>
            <person name="Swanson P.K."/>
            <person name="Smith M."/>
            <person name="Roesemann S."/>
            <person name="Alexander J.E."/>
            <person name="Rich S.A."/>
            <person name="Livny J."/>
            <person name="Vlamakis H."/>
            <person name="Clish C."/>
            <person name="Bullock K."/>
            <person name="Deik A."/>
            <person name="Scott J."/>
            <person name="Pierce K.A."/>
            <person name="Xavier R.J."/>
            <person name="Alm E.J."/>
        </authorList>
    </citation>
    <scope>NUCLEOTIDE SEQUENCE [LARGE SCALE GENOMIC DNA]</scope>
    <source>
        <strain evidence="1 2">BIOML-A7</strain>
    </source>
</reference>
<dbReference type="EMBL" id="WMZR01000024">
    <property type="protein sequence ID" value="MTS52845.1"/>
    <property type="molecule type" value="Genomic_DNA"/>
</dbReference>
<evidence type="ECO:0008006" key="3">
    <source>
        <dbReference type="Google" id="ProtNLM"/>
    </source>
</evidence>
<protein>
    <recommendedName>
        <fullName evidence="3">Molecular chaperone</fullName>
    </recommendedName>
</protein>